<proteinExistence type="predicted"/>
<name>A0AAD2DBT7_EUPCR</name>
<evidence type="ECO:0000313" key="2">
    <source>
        <dbReference type="EMBL" id="CAI2387005.1"/>
    </source>
</evidence>
<protein>
    <submittedName>
        <fullName evidence="2">Uncharacterized protein</fullName>
    </submittedName>
</protein>
<feature type="compositionally biased region" description="Basic and acidic residues" evidence="1">
    <location>
        <begin position="226"/>
        <end position="236"/>
    </location>
</feature>
<comment type="caution">
    <text evidence="2">The sequence shown here is derived from an EMBL/GenBank/DDBJ whole genome shotgun (WGS) entry which is preliminary data.</text>
</comment>
<organism evidence="2 3">
    <name type="scientific">Euplotes crassus</name>
    <dbReference type="NCBI Taxonomy" id="5936"/>
    <lineage>
        <taxon>Eukaryota</taxon>
        <taxon>Sar</taxon>
        <taxon>Alveolata</taxon>
        <taxon>Ciliophora</taxon>
        <taxon>Intramacronucleata</taxon>
        <taxon>Spirotrichea</taxon>
        <taxon>Hypotrichia</taxon>
        <taxon>Euplotida</taxon>
        <taxon>Euplotidae</taxon>
        <taxon>Moneuplotes</taxon>
    </lineage>
</organism>
<reference evidence="2" key="1">
    <citation type="submission" date="2023-07" db="EMBL/GenBank/DDBJ databases">
        <authorList>
            <consortium name="AG Swart"/>
            <person name="Singh M."/>
            <person name="Singh A."/>
            <person name="Seah K."/>
            <person name="Emmerich C."/>
        </authorList>
    </citation>
    <scope>NUCLEOTIDE SEQUENCE</scope>
    <source>
        <strain evidence="2">DP1</strain>
    </source>
</reference>
<feature type="region of interest" description="Disordered" evidence="1">
    <location>
        <begin position="207"/>
        <end position="241"/>
    </location>
</feature>
<evidence type="ECO:0000256" key="1">
    <source>
        <dbReference type="SAM" id="MobiDB-lite"/>
    </source>
</evidence>
<feature type="compositionally biased region" description="Basic residues" evidence="1">
    <location>
        <begin position="207"/>
        <end position="225"/>
    </location>
</feature>
<keyword evidence="3" id="KW-1185">Reference proteome</keyword>
<evidence type="ECO:0000313" key="3">
    <source>
        <dbReference type="Proteomes" id="UP001295684"/>
    </source>
</evidence>
<dbReference type="Proteomes" id="UP001295684">
    <property type="component" value="Unassembled WGS sequence"/>
</dbReference>
<gene>
    <name evidence="2" type="ORF">ECRASSUSDP1_LOCUS28631</name>
</gene>
<dbReference type="AlphaFoldDB" id="A0AAD2DBT7"/>
<accession>A0AAD2DBT7</accession>
<sequence length="722" mass="82095">MSKKKKEKEEQERLEKDIQQLKIDTSNSYDISHLIIDEIWKKTSDQISKNELQKKIPIYSIEWIFDGLVKVIELSMTPQDMKQDDKYISNEEIDQAIPEPAMIDNHKTKNVKLETQMNFLVPAGEGCFYNYADQNETNSLNSANDQSVSSKALSIKGSLTNLRSSFNGKKKSKNKPIEIEEIEDFDYGDNITEEHIDELRIQNEKNRKIRIMKARRAKKEKKSQKKGNEPKNENKSKNRVKQKFLTYDEGKLINPMRVNADSLPKFFKKGMEKRQGQDQLLIQKTDRSRIIEEYKKILEDKLKAKEENLKAKPDLSKGKSSRLAKRTDFSKTLVDAVRIVSDSIKPNYGVGITGKNIKMTSGNDQSVDASGENDRGITTSRDDYTGMVKVKALPYVSNPRLHMALTRKQYFENGIDNLSQRTLKKFEKKNKKLDGMNLNKNVKTDNFETAQHSSKRDMHGAQNPGTGRLTQDQTSLEVSHIGSSIEDLGLNDSLDNTAFLPSIRLKSQKLRKLLVEDKDVSNENANKSIIGGENYEKISVRRRFNMSMLIPSATKLTSPAPVQGSFRGHHSKMAAYLEGSADRLKNKRSESSQYSGIADRLIDYQQNKNARMMNLSTHEKFNIDILTNPNSWGEAVGEHKKDSTQSLPRKAKNFGKSSILNEIYANKTKILGQKQRLFQLKMKGGHALPPPPFGKSMGHGIVSQNDKKASMLNQEMAYSSIK</sequence>
<feature type="region of interest" description="Disordered" evidence="1">
    <location>
        <begin position="436"/>
        <end position="474"/>
    </location>
</feature>
<feature type="compositionally biased region" description="Polar residues" evidence="1">
    <location>
        <begin position="463"/>
        <end position="474"/>
    </location>
</feature>
<dbReference type="EMBL" id="CAMPGE010029525">
    <property type="protein sequence ID" value="CAI2387005.1"/>
    <property type="molecule type" value="Genomic_DNA"/>
</dbReference>